<proteinExistence type="predicted"/>
<evidence type="ECO:0000313" key="1">
    <source>
        <dbReference type="Proteomes" id="UP000887565"/>
    </source>
</evidence>
<accession>A0A915HS85</accession>
<reference evidence="2" key="1">
    <citation type="submission" date="2022-11" db="UniProtKB">
        <authorList>
            <consortium name="WormBaseParasite"/>
        </authorList>
    </citation>
    <scope>IDENTIFICATION</scope>
</reference>
<protein>
    <submittedName>
        <fullName evidence="2">NTF2 domain-containing protein</fullName>
    </submittedName>
</protein>
<name>A0A915HS85_ROMCU</name>
<dbReference type="Proteomes" id="UP000887565">
    <property type="component" value="Unplaced"/>
</dbReference>
<dbReference type="AlphaFoldDB" id="A0A915HS85"/>
<dbReference type="WBParaSite" id="nRc.2.0.1.t04280-RA">
    <property type="protein sequence ID" value="nRc.2.0.1.t04280-RA"/>
    <property type="gene ID" value="nRc.2.0.1.g04280"/>
</dbReference>
<evidence type="ECO:0000313" key="2">
    <source>
        <dbReference type="WBParaSite" id="nRc.2.0.1.t04280-RA"/>
    </source>
</evidence>
<sequence>MEHSTLRWSTYWDSCPRGTNQNLYCRQNHLQNERCYRILCSANCWRLVEPNDRRLEIGLKTDIENDSRVAVFDRFLQNLRLAGNNVRCEENIVNFSTHHRSTEQKYGAVGVLTGAVQFESETIRIRDFILFVEPFDVRGRGRFQKTFQFDRPVVVLPGHRLLWEMRRFIFGHCSVLLLGPTRDEAIKTDLNKKKISTVDV</sequence>
<organism evidence="1 2">
    <name type="scientific">Romanomermis culicivorax</name>
    <name type="common">Nematode worm</name>
    <dbReference type="NCBI Taxonomy" id="13658"/>
    <lineage>
        <taxon>Eukaryota</taxon>
        <taxon>Metazoa</taxon>
        <taxon>Ecdysozoa</taxon>
        <taxon>Nematoda</taxon>
        <taxon>Enoplea</taxon>
        <taxon>Dorylaimia</taxon>
        <taxon>Mermithida</taxon>
        <taxon>Mermithoidea</taxon>
        <taxon>Mermithidae</taxon>
        <taxon>Romanomermis</taxon>
    </lineage>
</organism>
<keyword evidence="1" id="KW-1185">Reference proteome</keyword>